<reference evidence="2" key="1">
    <citation type="submission" date="2024-05" db="EMBL/GenBank/DDBJ databases">
        <title>Campylobacter coli isolated from environmental waters in Slovenia.</title>
        <authorList>
            <person name="Zautner A.E."/>
            <person name="Bunk B."/>
            <person name="Riedel T."/>
            <person name="Sproeer C."/>
        </authorList>
    </citation>
    <scope>NUCLEOTIDE SEQUENCE</scope>
    <source>
        <strain evidence="2">CCS1377</strain>
    </source>
</reference>
<dbReference type="AlphaFoldDB" id="A0AAU7E8J4"/>
<name>A0AAU7E8J4_9BACT</name>
<keyword evidence="2" id="KW-0282">Flagellum</keyword>
<sequence length="619" mass="71861">MFNFKARYANSQIIESEDPYILLQKQTNKNFRILDFKTICTSNEDEIQEYSSDELSIFNDDNFFVNKIKKIEQKFIIELFPKEQLALNFKTILSSNENSSSIKILFEGENFLRFYDNFKEDLIQEVFKNMLKEHYLIGIRLKKEFFNDIDTIIAQLKNNTTSKKAIFSVANGVEPKQGKADEIIFYKSIENVKNLNEGKISYDQKSYAKPIEKNELLFEYIKPIEGKIGRNLKGKILKPKPLQNNGNTLKIDKNIITKDTREKISYYASSYGYLKKIGSNYSIIDELILYNVSLKNTGSIKSNTLEEISVEITNNNYLDESIKAGVKVEAYNVKIAGNVDIASVKSEFLSIGGKTHSKSKLYAKNAYINTHKGYLEADIAFIDNLENGTVIANTVIINTCMGATIKADKIYVKNALSYNCIHPKKFLLVDNINGDMNEFSVSPNHVVTANNEFYEDMVLAKELHNKISHINAQMKESYDFIFKNQNKVHYFKNINSNNPTHLKLIQNYENSLVRYKKLFENYQELVCFAYVLDTKLDEIYGVAFNAKIMIYNNEGNDNLIKFKVIHPRSIELRYILKKNDPFKLFHLKRNDKNPTIHKEENFPDEFIKWTQTNKENYFN</sequence>
<gene>
    <name evidence="2" type="ORF">AAH949_08970</name>
</gene>
<evidence type="ECO:0000259" key="1">
    <source>
        <dbReference type="Pfam" id="PF20250"/>
    </source>
</evidence>
<dbReference type="Pfam" id="PF20250">
    <property type="entry name" value="FapA_N"/>
    <property type="match status" value="1"/>
</dbReference>
<dbReference type="EMBL" id="CP155620">
    <property type="protein sequence ID" value="XBJ29193.1"/>
    <property type="molecule type" value="Genomic_DNA"/>
</dbReference>
<dbReference type="InterPro" id="IPR046866">
    <property type="entry name" value="FapA_N"/>
</dbReference>
<organism evidence="2">
    <name type="scientific">Campylobacter sp. CCS1377</name>
    <dbReference type="NCBI Taxonomy" id="3158229"/>
    <lineage>
        <taxon>Bacteria</taxon>
        <taxon>Pseudomonadati</taxon>
        <taxon>Campylobacterota</taxon>
        <taxon>Epsilonproteobacteria</taxon>
        <taxon>Campylobacterales</taxon>
        <taxon>Campylobacteraceae</taxon>
        <taxon>Campylobacter</taxon>
    </lineage>
</organism>
<dbReference type="RefSeq" id="WP_348518551.1">
    <property type="nucleotide sequence ID" value="NZ_CP155620.1"/>
</dbReference>
<evidence type="ECO:0000313" key="2">
    <source>
        <dbReference type="EMBL" id="XBJ29193.1"/>
    </source>
</evidence>
<feature type="domain" description="Flagellar Assembly Protein A N-terminal region" evidence="1">
    <location>
        <begin position="140"/>
        <end position="275"/>
    </location>
</feature>
<protein>
    <submittedName>
        <fullName evidence="2">Flagellar assembly protein A</fullName>
    </submittedName>
</protein>
<keyword evidence="2" id="KW-0966">Cell projection</keyword>
<accession>A0AAU7E8J4</accession>
<proteinExistence type="predicted"/>
<keyword evidence="2" id="KW-0969">Cilium</keyword>